<dbReference type="AlphaFoldDB" id="A0A2T0GT09"/>
<evidence type="ECO:0000256" key="1">
    <source>
        <dbReference type="SAM" id="MobiDB-lite"/>
    </source>
</evidence>
<dbReference type="Proteomes" id="UP000239352">
    <property type="component" value="Unassembled WGS sequence"/>
</dbReference>
<evidence type="ECO:0000259" key="2">
    <source>
        <dbReference type="Pfam" id="PF24623"/>
    </source>
</evidence>
<evidence type="ECO:0000313" key="3">
    <source>
        <dbReference type="EMBL" id="PRW62239.1"/>
    </source>
</evidence>
<name>A0A2T0GT09_ACTMO</name>
<feature type="region of interest" description="Disordered" evidence="1">
    <location>
        <begin position="158"/>
        <end position="207"/>
    </location>
</feature>
<protein>
    <recommendedName>
        <fullName evidence="2">DNA-binding phage zinc finger domain-containing protein</fullName>
    </recommendedName>
</protein>
<reference evidence="3 4" key="1">
    <citation type="submission" date="2018-03" db="EMBL/GenBank/DDBJ databases">
        <title>Actinopolyspora mortivallis from Sahara, screening for active biomolecules.</title>
        <authorList>
            <person name="Selama O."/>
            <person name="Wellington E.M.H."/>
            <person name="Hacene H."/>
        </authorList>
    </citation>
    <scope>NUCLEOTIDE SEQUENCE [LARGE SCALE GENOMIC DNA]</scope>
    <source>
        <strain evidence="3 4">M5A</strain>
    </source>
</reference>
<comment type="caution">
    <text evidence="3">The sequence shown here is derived from an EMBL/GenBank/DDBJ whole genome shotgun (WGS) entry which is preliminary data.</text>
</comment>
<accession>A0A2T0GT09</accession>
<dbReference type="RefSeq" id="WP_106114818.1">
    <property type="nucleotide sequence ID" value="NZ_PVSR01000037.1"/>
</dbReference>
<evidence type="ECO:0000313" key="4">
    <source>
        <dbReference type="Proteomes" id="UP000239352"/>
    </source>
</evidence>
<dbReference type="EMBL" id="PVSR01000037">
    <property type="protein sequence ID" value="PRW62239.1"/>
    <property type="molecule type" value="Genomic_DNA"/>
</dbReference>
<gene>
    <name evidence="3" type="ORF">CEP50_16330</name>
</gene>
<feature type="domain" description="DNA-binding phage zinc finger" evidence="2">
    <location>
        <begin position="132"/>
        <end position="184"/>
    </location>
</feature>
<dbReference type="InterPro" id="IPR056911">
    <property type="entry name" value="Phage_Znf_bind_put"/>
</dbReference>
<dbReference type="Pfam" id="PF24623">
    <property type="entry name" value="Phage_zn_bind_8"/>
    <property type="match status" value="1"/>
</dbReference>
<organism evidence="3 4">
    <name type="scientific">Actinopolyspora mortivallis</name>
    <dbReference type="NCBI Taxonomy" id="33906"/>
    <lineage>
        <taxon>Bacteria</taxon>
        <taxon>Bacillati</taxon>
        <taxon>Actinomycetota</taxon>
        <taxon>Actinomycetes</taxon>
        <taxon>Actinopolysporales</taxon>
        <taxon>Actinopolysporaceae</taxon>
        <taxon>Actinopolyspora</taxon>
    </lineage>
</organism>
<sequence>METYDLPELFQLVASYDRSFESLAYPKTEQQQGKADLTAESWAAALGDIPADFAKSVVVEHYRRNSTSVSTSVIHREWVEYRNQQIQKAESAEIRAKRRPSAEESLRGWERATAALLEARGQDPDEAIGDIRARRAVLQVKCPVCKAPPGRGCVVNTGRRIQPLSNNNSHPSRFEAAGIEQQRPTLPPRSREYREEIPLAEQPPVAE</sequence>
<proteinExistence type="predicted"/>
<dbReference type="InParanoid" id="A0A2T0GT09"/>
<keyword evidence="4" id="KW-1185">Reference proteome</keyword>